<name>A0A318ECH0_9GAMM</name>
<dbReference type="GO" id="GO:0016853">
    <property type="term" value="F:isomerase activity"/>
    <property type="evidence" value="ECO:0007669"/>
    <property type="project" value="UniProtKB-KW"/>
</dbReference>
<reference evidence="2 3" key="1">
    <citation type="submission" date="2018-04" db="EMBL/GenBank/DDBJ databases">
        <title>Genomic Encyclopedia of Type Strains, Phase IV (KMG-IV): sequencing the most valuable type-strain genomes for metagenomic binning, comparative biology and taxonomic classification.</title>
        <authorList>
            <person name="Goeker M."/>
        </authorList>
    </citation>
    <scope>NUCLEOTIDE SEQUENCE [LARGE SCALE GENOMIC DNA]</scope>
    <source>
        <strain evidence="2 3">DSM 104150</strain>
    </source>
</reference>
<dbReference type="InterPro" id="IPR037401">
    <property type="entry name" value="SnoaL-like"/>
</dbReference>
<proteinExistence type="predicted"/>
<dbReference type="Pfam" id="PF12680">
    <property type="entry name" value="SnoaL_2"/>
    <property type="match status" value="1"/>
</dbReference>
<dbReference type="Gene3D" id="3.10.450.50">
    <property type="match status" value="1"/>
</dbReference>
<feature type="domain" description="SnoaL-like" evidence="1">
    <location>
        <begin position="30"/>
        <end position="127"/>
    </location>
</feature>
<dbReference type="EMBL" id="QICN01000002">
    <property type="protein sequence ID" value="PXV70181.1"/>
    <property type="molecule type" value="Genomic_DNA"/>
</dbReference>
<protein>
    <submittedName>
        <fullName evidence="2">Ketosteroid isomerase-like protein</fullName>
    </submittedName>
</protein>
<organism evidence="2 3">
    <name type="scientific">Sinimarinibacterium flocculans</name>
    <dbReference type="NCBI Taxonomy" id="985250"/>
    <lineage>
        <taxon>Bacteria</taxon>
        <taxon>Pseudomonadati</taxon>
        <taxon>Pseudomonadota</taxon>
        <taxon>Gammaproteobacteria</taxon>
        <taxon>Nevskiales</taxon>
        <taxon>Nevskiaceae</taxon>
        <taxon>Sinimarinibacterium</taxon>
    </lineage>
</organism>
<evidence type="ECO:0000259" key="1">
    <source>
        <dbReference type="Pfam" id="PF12680"/>
    </source>
</evidence>
<gene>
    <name evidence="2" type="ORF">C8D93_10233</name>
</gene>
<dbReference type="InterPro" id="IPR032710">
    <property type="entry name" value="NTF2-like_dom_sf"/>
</dbReference>
<keyword evidence="2" id="KW-0413">Isomerase</keyword>
<evidence type="ECO:0000313" key="2">
    <source>
        <dbReference type="EMBL" id="PXV70181.1"/>
    </source>
</evidence>
<comment type="caution">
    <text evidence="2">The sequence shown here is derived from an EMBL/GenBank/DDBJ whole genome shotgun (WGS) entry which is preliminary data.</text>
</comment>
<dbReference type="AlphaFoldDB" id="A0A318ECH0"/>
<dbReference type="SUPFAM" id="SSF54427">
    <property type="entry name" value="NTF2-like"/>
    <property type="match status" value="1"/>
</dbReference>
<evidence type="ECO:0000313" key="3">
    <source>
        <dbReference type="Proteomes" id="UP000248330"/>
    </source>
</evidence>
<keyword evidence="3" id="KW-1185">Reference proteome</keyword>
<dbReference type="Proteomes" id="UP000248330">
    <property type="component" value="Unassembled WGS sequence"/>
</dbReference>
<accession>A0A318ECH0</accession>
<sequence>MLLASLGACTALPAAPRAMPPADEVRVREQAFARTMADRDFEAFATFVADDAVFLNGGHPLRGKAAVLAHWQRFFDTADAPFSWTPDLVEALPDGLLAHSEGPVSAPDGRVIARFYSTWRRGTDGVWRVVFDNGHDVCPPP</sequence>